<dbReference type="InterPro" id="IPR014012">
    <property type="entry name" value="HSA_dom"/>
</dbReference>
<evidence type="ECO:0000256" key="5">
    <source>
        <dbReference type="ARBA" id="ARBA00023204"/>
    </source>
</evidence>
<evidence type="ECO:0000313" key="14">
    <source>
        <dbReference type="Proteomes" id="UP001296104"/>
    </source>
</evidence>
<keyword evidence="9" id="KW-0175">Coiled coil</keyword>
<feature type="region of interest" description="Disordered" evidence="10">
    <location>
        <begin position="88"/>
        <end position="502"/>
    </location>
</feature>
<feature type="compositionally biased region" description="Polar residues" evidence="10">
    <location>
        <begin position="89"/>
        <end position="104"/>
    </location>
</feature>
<evidence type="ECO:0000256" key="2">
    <source>
        <dbReference type="ARBA" id="ARBA00008913"/>
    </source>
</evidence>
<dbReference type="GO" id="GO:0005634">
    <property type="term" value="C:nucleus"/>
    <property type="evidence" value="ECO:0007669"/>
    <property type="project" value="UniProtKB-SubCell"/>
</dbReference>
<dbReference type="PANTHER" id="PTHR46459">
    <property type="entry name" value="E1A-BINDING PROTEIN P400-RELATED"/>
    <property type="match status" value="1"/>
</dbReference>
<feature type="region of interest" description="Disordered" evidence="10">
    <location>
        <begin position="697"/>
        <end position="742"/>
    </location>
</feature>
<feature type="compositionally biased region" description="Polar residues" evidence="10">
    <location>
        <begin position="1418"/>
        <end position="1454"/>
    </location>
</feature>
<feature type="region of interest" description="Disordered" evidence="10">
    <location>
        <begin position="1025"/>
        <end position="1059"/>
    </location>
</feature>
<dbReference type="Pfam" id="PF07529">
    <property type="entry name" value="HSA"/>
    <property type="match status" value="1"/>
</dbReference>
<dbReference type="InterPro" id="IPR009057">
    <property type="entry name" value="Homeodomain-like_sf"/>
</dbReference>
<dbReference type="Proteomes" id="UP001296104">
    <property type="component" value="Unassembled WGS sequence"/>
</dbReference>
<feature type="compositionally biased region" description="Basic and acidic residues" evidence="10">
    <location>
        <begin position="339"/>
        <end position="375"/>
    </location>
</feature>
<comment type="subcellular location">
    <subcellularLocation>
        <location evidence="1">Nucleus</location>
    </subcellularLocation>
</comment>
<feature type="compositionally biased region" description="Polar residues" evidence="10">
    <location>
        <begin position="514"/>
        <end position="526"/>
    </location>
</feature>
<evidence type="ECO:0000259" key="12">
    <source>
        <dbReference type="PROSITE" id="PS51204"/>
    </source>
</evidence>
<feature type="compositionally biased region" description="Low complexity" evidence="10">
    <location>
        <begin position="254"/>
        <end position="275"/>
    </location>
</feature>
<dbReference type="Pfam" id="PF13921">
    <property type="entry name" value="Myb_DNA-bind_6"/>
    <property type="match status" value="1"/>
</dbReference>
<dbReference type="InterPro" id="IPR001005">
    <property type="entry name" value="SANT/Myb"/>
</dbReference>
<comment type="function">
    <text evidence="7">Component of the NuA4 histone acetyltransferase complex which is involved in transcriptional activation of selected genes principally by acetylation of nucleosomal histone H4 and H2A. The NuA4 complex is also involved in DNA repair.</text>
</comment>
<feature type="compositionally biased region" description="Basic and acidic residues" evidence="10">
    <location>
        <begin position="115"/>
        <end position="125"/>
    </location>
</feature>
<dbReference type="PANTHER" id="PTHR46459:SF1">
    <property type="entry name" value="E1A-BINDING PROTEIN P400"/>
    <property type="match status" value="1"/>
</dbReference>
<feature type="compositionally biased region" description="Polar residues" evidence="10">
    <location>
        <begin position="1462"/>
        <end position="1480"/>
    </location>
</feature>
<keyword evidence="5" id="KW-0234">DNA repair</keyword>
<gene>
    <name evidence="13" type="ORF">LECACI_7A004530</name>
</gene>
<dbReference type="SUPFAM" id="SSF46689">
    <property type="entry name" value="Homeodomain-like"/>
    <property type="match status" value="1"/>
</dbReference>
<feature type="compositionally biased region" description="Basic and acidic residues" evidence="10">
    <location>
        <begin position="227"/>
        <end position="249"/>
    </location>
</feature>
<feature type="compositionally biased region" description="Basic and acidic residues" evidence="10">
    <location>
        <begin position="277"/>
        <end position="326"/>
    </location>
</feature>
<proteinExistence type="inferred from homology"/>
<feature type="compositionally biased region" description="Polar residues" evidence="10">
    <location>
        <begin position="533"/>
        <end position="545"/>
    </location>
</feature>
<dbReference type="PROSITE" id="PS51204">
    <property type="entry name" value="HSA"/>
    <property type="match status" value="1"/>
</dbReference>
<accession>A0AAI8YYY4</accession>
<feature type="region of interest" description="Disordered" evidence="10">
    <location>
        <begin position="1080"/>
        <end position="1118"/>
    </location>
</feature>
<keyword evidence="4" id="KW-0156">Chromatin regulator</keyword>
<evidence type="ECO:0000256" key="8">
    <source>
        <dbReference type="ARBA" id="ARBA00029670"/>
    </source>
</evidence>
<comment type="similarity">
    <text evidence="2">Belongs to the EAF1 family.</text>
</comment>
<feature type="region of interest" description="Disordered" evidence="10">
    <location>
        <begin position="1186"/>
        <end position="1218"/>
    </location>
</feature>
<name>A0AAI8YYY4_9PEZI</name>
<keyword evidence="14" id="KW-1185">Reference proteome</keyword>
<evidence type="ECO:0000256" key="4">
    <source>
        <dbReference type="ARBA" id="ARBA00022853"/>
    </source>
</evidence>
<protein>
    <recommendedName>
        <fullName evidence="8">Vacuolar import and degradation protein 21</fullName>
    </recommendedName>
</protein>
<feature type="region of interest" description="Disordered" evidence="10">
    <location>
        <begin position="1369"/>
        <end position="1515"/>
    </location>
</feature>
<organism evidence="13 14">
    <name type="scientific">Lecanosticta acicola</name>
    <dbReference type="NCBI Taxonomy" id="111012"/>
    <lineage>
        <taxon>Eukaryota</taxon>
        <taxon>Fungi</taxon>
        <taxon>Dikarya</taxon>
        <taxon>Ascomycota</taxon>
        <taxon>Pezizomycotina</taxon>
        <taxon>Dothideomycetes</taxon>
        <taxon>Dothideomycetidae</taxon>
        <taxon>Mycosphaerellales</taxon>
        <taxon>Mycosphaerellaceae</taxon>
        <taxon>Lecanosticta</taxon>
    </lineage>
</organism>
<feature type="domain" description="Myb-like" evidence="11">
    <location>
        <begin position="881"/>
        <end position="935"/>
    </location>
</feature>
<feature type="compositionally biased region" description="Low complexity" evidence="10">
    <location>
        <begin position="419"/>
        <end position="434"/>
    </location>
</feature>
<dbReference type="PROSITE" id="PS50090">
    <property type="entry name" value="MYB_LIKE"/>
    <property type="match status" value="1"/>
</dbReference>
<feature type="compositionally biased region" description="Low complexity" evidence="10">
    <location>
        <begin position="1406"/>
        <end position="1417"/>
    </location>
</feature>
<feature type="coiled-coil region" evidence="9">
    <location>
        <begin position="951"/>
        <end position="978"/>
    </location>
</feature>
<dbReference type="GO" id="GO:0035267">
    <property type="term" value="C:NuA4 histone acetyltransferase complex"/>
    <property type="evidence" value="ECO:0007669"/>
    <property type="project" value="TreeGrafter"/>
</dbReference>
<evidence type="ECO:0000256" key="1">
    <source>
        <dbReference type="ARBA" id="ARBA00004123"/>
    </source>
</evidence>
<evidence type="ECO:0000259" key="11">
    <source>
        <dbReference type="PROSITE" id="PS50090"/>
    </source>
</evidence>
<keyword evidence="6" id="KW-0539">Nucleus</keyword>
<feature type="region of interest" description="Disordered" evidence="10">
    <location>
        <begin position="514"/>
        <end position="545"/>
    </location>
</feature>
<dbReference type="SMART" id="SM00717">
    <property type="entry name" value="SANT"/>
    <property type="match status" value="1"/>
</dbReference>
<feature type="domain" description="HSA" evidence="12">
    <location>
        <begin position="636"/>
        <end position="713"/>
    </location>
</feature>
<feature type="compositionally biased region" description="Polar residues" evidence="10">
    <location>
        <begin position="1502"/>
        <end position="1515"/>
    </location>
</feature>
<dbReference type="EMBL" id="CAVMBE010000025">
    <property type="protein sequence ID" value="CAK4014261.1"/>
    <property type="molecule type" value="Genomic_DNA"/>
</dbReference>
<feature type="compositionally biased region" description="Low complexity" evidence="10">
    <location>
        <begin position="1238"/>
        <end position="1256"/>
    </location>
</feature>
<evidence type="ECO:0000256" key="10">
    <source>
        <dbReference type="SAM" id="MobiDB-lite"/>
    </source>
</evidence>
<sequence length="1515" mass="167375">MSTLAELRVTEVQSRKNELKTLGGQHCARLRTLYHIHAAIQNNTSLSALVHTPFDSENPDSDETLFLEGNDLSRGFNTKALTLLPGPATLQQQRDNDPISTSKLPSDPALSSALPREDATPKTRAQDGAVAPLPLQTEPSQPKAGLLDSGTPAGPPVIIAEGTPGVANISDDSVKPLDSNIAPAKVAPPLPEEGAGLAGTGEQYLLDQQAPQKPADTVHLPPEEVQEEKLREREAEEQRRKQSDADSKASQRLAAPQTESASSPSSTVAYSAATPQPHHETSDTSPDSEHAPEELTPPKDLRPSLEEQRRKDEHDRQLEAQKELARQKGMGDVAVTPDDQLRLEEQEAAARDAEERAAREAVGGPEHDSKGDRYSTEAAQVAGEMEVDKRQAEEHTVDAKPSVQSVEEKAAQADQLITEENSAAISSEQSSLSAPVPTPPSAQRSQRGTPAESAGKHSTPAPSKREGMTTRVSSGAIRPRSVSEIIDNFQSPAAESSPAQKEIVSPVSFSPITQRHAQETPKNVASPQMVLSHRQSARTPPSTRTLSMSTSALEQLEVLKGAAEDPGKDYLEPLFRIQAHDLPGSGTKPLPDLLKMDRKTLSTEDHFTAMHERLDFRMLRRIYQLQNANKWSLRQMEKCKEPEQPVTHHDHMMAEMKWMRKDFKAERKMKKSICAVLARSCAEWVAADAEGRKQLQVNVKSRESKQSIGGAESVPELEQAGDSAAEDDLSPPTPREGTPLPITLVVAPELEERVRELEQAGKLSRTLKSLPQTGLLDPQLKLKRESITKVSKFIGARVLPKSSNPTLKRSRYDYEDEDEFVEAQPSTKRLREELPPEQPDYALFHSDNKPIRDRLHSNNAFRPPSEFIMPSVSFYEFRAGSQWLWEDEQKLKKLAKEYSFNWSLISDEMSLPSRYKSSSERRTPWECFERWVELESLPNDMRKTVYFKTWYQRLEQSQQAAEQRYNRQVQHIQQAQQNGVQTQLPLRRRTLPSRVERRRSARYLWMVDGFRKLAKKREQAAWKQAETARAAAQRKSQAEANPAQKMVKMTPQEFSKKRQERDLQALEYMKQQRLKQIEAQRQQLAARQNQLQQQQGMPNGMPNQQRHQVPGNPGQQAQMQANGQQVPNMNGQAAGQQQLRPVVPMAPQRNGHLAPPQVNAQGIPQAQMQARAAMAQHPNMQPQIAQANAQGRSPQYANQQFQMPNGNMPSPGGSNLTNQQQLQANHALLQALQHNNAHQNANGNQSSTQQQMSVSPSMPPPPTPQSTSQQLSSGHVPQIVAIKERLRAANPGMSETELSANATAQMKQMSQSQIQSQSTSQMRQSAMSAAAGIPNQQQNGMQQAQQFAQNQSSYQRNGQMVNGMNGNGVYMNGDGSTQQANISPAPNTSSPSEQQRQLYQQNMYRQQLQHKQQMQMQSPHTNHAQLNGSPNVAQASPNMTPASPSVQLANTPGQMSGGMGTPTMNGQRPPSRSNTPQMQRLGSAGSGAGGMGNGMQSPGAMQQGSPRNIQASLAR</sequence>
<dbReference type="GO" id="GO:0006281">
    <property type="term" value="P:DNA repair"/>
    <property type="evidence" value="ECO:0007669"/>
    <property type="project" value="UniProtKB-KW"/>
</dbReference>
<evidence type="ECO:0000313" key="13">
    <source>
        <dbReference type="EMBL" id="CAK4014261.1"/>
    </source>
</evidence>
<dbReference type="CDD" id="cd00167">
    <property type="entry name" value="SANT"/>
    <property type="match status" value="1"/>
</dbReference>
<comment type="caution">
    <text evidence="13">The sequence shown here is derived from an EMBL/GenBank/DDBJ whole genome shotgun (WGS) entry which is preliminary data.</text>
</comment>
<feature type="region of interest" description="Disordered" evidence="10">
    <location>
        <begin position="1238"/>
        <end position="1274"/>
    </location>
</feature>
<keyword evidence="3" id="KW-0227">DNA damage</keyword>
<feature type="compositionally biased region" description="Polar residues" evidence="10">
    <location>
        <begin position="1374"/>
        <end position="1405"/>
    </location>
</feature>
<feature type="compositionally biased region" description="Polar residues" evidence="10">
    <location>
        <begin position="1186"/>
        <end position="1214"/>
    </location>
</feature>
<evidence type="ECO:0000256" key="3">
    <source>
        <dbReference type="ARBA" id="ARBA00022763"/>
    </source>
</evidence>
<evidence type="ECO:0000256" key="7">
    <source>
        <dbReference type="ARBA" id="ARBA00025178"/>
    </source>
</evidence>
<feature type="compositionally biased region" description="Polar residues" evidence="10">
    <location>
        <begin position="488"/>
        <end position="499"/>
    </location>
</feature>
<reference evidence="13" key="1">
    <citation type="submission" date="2023-11" db="EMBL/GenBank/DDBJ databases">
        <authorList>
            <person name="Alioto T."/>
            <person name="Alioto T."/>
            <person name="Gomez Garrido J."/>
        </authorList>
    </citation>
    <scope>NUCLEOTIDE SEQUENCE</scope>
</reference>
<dbReference type="GO" id="GO:0003682">
    <property type="term" value="F:chromatin binding"/>
    <property type="evidence" value="ECO:0007669"/>
    <property type="project" value="TreeGrafter"/>
</dbReference>
<feature type="compositionally biased region" description="Basic and acidic residues" evidence="10">
    <location>
        <begin position="386"/>
        <end position="398"/>
    </location>
</feature>
<evidence type="ECO:0000256" key="9">
    <source>
        <dbReference type="SAM" id="Coils"/>
    </source>
</evidence>
<dbReference type="GO" id="GO:0006325">
    <property type="term" value="P:chromatin organization"/>
    <property type="evidence" value="ECO:0007669"/>
    <property type="project" value="UniProtKB-KW"/>
</dbReference>
<evidence type="ECO:0000256" key="6">
    <source>
        <dbReference type="ARBA" id="ARBA00023242"/>
    </source>
</evidence>
<feature type="compositionally biased region" description="Gly residues" evidence="10">
    <location>
        <begin position="1484"/>
        <end position="1493"/>
    </location>
</feature>